<dbReference type="PANTHER" id="PTHR43943">
    <property type="entry name" value="DEHYDROGENASE/REDUCTASE (SDR FAMILY) MEMBER 4"/>
    <property type="match status" value="1"/>
</dbReference>
<dbReference type="PATRIC" id="fig|1441730.3.peg.1983"/>
<dbReference type="PROSITE" id="PS00061">
    <property type="entry name" value="ADH_SHORT"/>
    <property type="match status" value="1"/>
</dbReference>
<sequence>MGTLEGGKLDGRVALVTGAGQGIGQGVAFALARKGAAIAVTGRTEAKLVDTVEQIRALGGTAEPVVCDIADPEAIAAAVDRTVEAFGGVDILVNNASFNPLGPLLDLKPTVLEKAYRSGPLAALHAMQLVHPIMKERGGGSIVNMVTSAAVRWDMSGYGGYASTKEALRSLTRTAASEWGIDGIRVNAIAPHALSPGLKWWTETNPEEAVEFVQTIPLRRIGDPEEDIGRAVAWIVSDDARYLTGATIPLDGGQARWA</sequence>
<keyword evidence="2" id="KW-0560">Oxidoreductase</keyword>
<dbReference type="AlphaFoldDB" id="A0A0V9ULJ9"/>
<evidence type="ECO:0000256" key="1">
    <source>
        <dbReference type="ARBA" id="ARBA00006484"/>
    </source>
</evidence>
<reference evidence="4" key="1">
    <citation type="submission" date="2015-01" db="EMBL/GenBank/DDBJ databases">
        <title>Draft genome sequence of Rhodococcus pyridinivorans strain KG-16, a hydrocarbon-degrading bacterium.</title>
        <authorList>
            <person name="Aggarwal R.K."/>
            <person name="Dawar C."/>
        </authorList>
    </citation>
    <scope>NUCLEOTIDE SEQUENCE [LARGE SCALE GENOMIC DNA]</scope>
    <source>
        <strain evidence="4">KG-16</strain>
    </source>
</reference>
<dbReference type="Gene3D" id="3.40.50.720">
    <property type="entry name" value="NAD(P)-binding Rossmann-like Domain"/>
    <property type="match status" value="1"/>
</dbReference>
<dbReference type="GO" id="GO:0016491">
    <property type="term" value="F:oxidoreductase activity"/>
    <property type="evidence" value="ECO:0007669"/>
    <property type="project" value="UniProtKB-KW"/>
</dbReference>
<proteinExistence type="inferred from homology"/>
<comment type="similarity">
    <text evidence="1">Belongs to the short-chain dehydrogenases/reductases (SDR) family.</text>
</comment>
<dbReference type="Pfam" id="PF13561">
    <property type="entry name" value="adh_short_C2"/>
    <property type="match status" value="1"/>
</dbReference>
<dbReference type="InterPro" id="IPR002347">
    <property type="entry name" value="SDR_fam"/>
</dbReference>
<evidence type="ECO:0000256" key="2">
    <source>
        <dbReference type="ARBA" id="ARBA00023002"/>
    </source>
</evidence>
<dbReference type="InterPro" id="IPR036291">
    <property type="entry name" value="NAD(P)-bd_dom_sf"/>
</dbReference>
<protein>
    <submittedName>
        <fullName evidence="3">3-oxoacyl-ACP reductase</fullName>
    </submittedName>
</protein>
<dbReference type="PRINTS" id="PR00081">
    <property type="entry name" value="GDHRDH"/>
</dbReference>
<dbReference type="InterPro" id="IPR020904">
    <property type="entry name" value="Sc_DH/Rdtase_CS"/>
</dbReference>
<dbReference type="RefSeq" id="WP_060651650.1">
    <property type="nucleotide sequence ID" value="NZ_AZXY01000004.1"/>
</dbReference>
<dbReference type="PRINTS" id="PR00080">
    <property type="entry name" value="SDRFAMILY"/>
</dbReference>
<dbReference type="Proteomes" id="UP000053060">
    <property type="component" value="Unassembled WGS sequence"/>
</dbReference>
<comment type="caution">
    <text evidence="3">The sequence shown here is derived from an EMBL/GenBank/DDBJ whole genome shotgun (WGS) entry which is preliminary data.</text>
</comment>
<evidence type="ECO:0000313" key="4">
    <source>
        <dbReference type="Proteomes" id="UP000053060"/>
    </source>
</evidence>
<dbReference type="EMBL" id="AZXY01000004">
    <property type="protein sequence ID" value="KSZ58862.1"/>
    <property type="molecule type" value="Genomic_DNA"/>
</dbReference>
<name>A0A0V9ULJ9_9NOCA</name>
<dbReference type="CDD" id="cd05233">
    <property type="entry name" value="SDR_c"/>
    <property type="match status" value="1"/>
</dbReference>
<evidence type="ECO:0000313" key="3">
    <source>
        <dbReference type="EMBL" id="KSZ58862.1"/>
    </source>
</evidence>
<dbReference type="FunFam" id="3.40.50.720:FF:000084">
    <property type="entry name" value="Short-chain dehydrogenase reductase"/>
    <property type="match status" value="1"/>
</dbReference>
<accession>A0A0V9ULJ9</accession>
<dbReference type="PANTHER" id="PTHR43943:SF2">
    <property type="entry name" value="DEHYDROGENASE_REDUCTASE 4"/>
    <property type="match status" value="1"/>
</dbReference>
<dbReference type="SUPFAM" id="SSF51735">
    <property type="entry name" value="NAD(P)-binding Rossmann-fold domains"/>
    <property type="match status" value="1"/>
</dbReference>
<gene>
    <name evidence="3" type="ORF">Z045_09540</name>
</gene>
<reference evidence="3 4" key="2">
    <citation type="journal article" date="2016" name="Genome Announc.">
        <title>Draft Genome Sequence of a Versatile Hydrocarbon-Degrading Bacterium, Rhodococcus pyridinivorans Strain KG-16, Collected from Oil Fields in India.</title>
        <authorList>
            <person name="Aggarwal R.K."/>
            <person name="Dawar C."/>
            <person name="Phanindranath R."/>
            <person name="Mutnuri L."/>
            <person name="Dayal A.M."/>
        </authorList>
    </citation>
    <scope>NUCLEOTIDE SEQUENCE [LARGE SCALE GENOMIC DNA]</scope>
    <source>
        <strain evidence="3 4">KG-16</strain>
    </source>
</reference>
<organism evidence="3 4">
    <name type="scientific">Rhodococcus pyridinivorans KG-16</name>
    <dbReference type="NCBI Taxonomy" id="1441730"/>
    <lineage>
        <taxon>Bacteria</taxon>
        <taxon>Bacillati</taxon>
        <taxon>Actinomycetota</taxon>
        <taxon>Actinomycetes</taxon>
        <taxon>Mycobacteriales</taxon>
        <taxon>Nocardiaceae</taxon>
        <taxon>Rhodococcus</taxon>
    </lineage>
</organism>